<feature type="transmembrane region" description="Helical" evidence="1">
    <location>
        <begin position="523"/>
        <end position="541"/>
    </location>
</feature>
<dbReference type="Gene3D" id="3.40.50.300">
    <property type="entry name" value="P-loop containing nucleotide triphosphate hydrolases"/>
    <property type="match status" value="1"/>
</dbReference>
<dbReference type="SUPFAM" id="SSF52540">
    <property type="entry name" value="P-loop containing nucleoside triphosphate hydrolases"/>
    <property type="match status" value="1"/>
</dbReference>
<dbReference type="InterPro" id="IPR007111">
    <property type="entry name" value="NACHT_NTPase"/>
</dbReference>
<feature type="transmembrane region" description="Helical" evidence="1">
    <location>
        <begin position="562"/>
        <end position="583"/>
    </location>
</feature>
<dbReference type="PROSITE" id="PS50837">
    <property type="entry name" value="NACHT"/>
    <property type="match status" value="1"/>
</dbReference>
<gene>
    <name evidence="3" type="ORF">GCM10022255_112400</name>
</gene>
<evidence type="ECO:0000256" key="1">
    <source>
        <dbReference type="SAM" id="Phobius"/>
    </source>
</evidence>
<feature type="domain" description="NACHT" evidence="2">
    <location>
        <begin position="112"/>
        <end position="234"/>
    </location>
</feature>
<dbReference type="EMBL" id="BAABAT010000083">
    <property type="protein sequence ID" value="GAA4263877.1"/>
    <property type="molecule type" value="Genomic_DNA"/>
</dbReference>
<feature type="transmembrane region" description="Helical" evidence="1">
    <location>
        <begin position="411"/>
        <end position="430"/>
    </location>
</feature>
<sequence length="679" mass="73741">MLWIFGVVMSVATGFLVYWIIRSTPIDVGVNVDARSFKTSRQRLVGLTERLWVQGALRDSLQEVVRLNIGLADQADAVQDPYGSSRLHDLAVGRDLPIGTRLSTLIDTSAGQRILIIGEPGSGKTSHLLELADDQLRRSRKSDTAPIPMVLLLSTWAKGKDGLASWICAEARQRYAINAAEMLQWLREGQVLLLLDGLDEVADRWRETCLADIEAFCVDTAFSQCSLALTCRTNEFVALQKKVTMTKAVRVLPLTIGQVRRVLADGEPNTTALARAVAEDDTLAALLSTPLMLNIAMLAFADLQPGASLGDGDPRNLLFGVYVQKMLARVRALRRSADETLPARPLDPKEMYFHLVWLARLMTRQGETIFYPDLLTPAWLPDTGTGWTMPQKRWPIDWIVRKLGWDHTSTGLVGGALATLGGALAAAPLGAISHGFAGALIAAAGGGLLLGAGVSLTFGVLFQSPRFERWFTPVVGHDTYQIFAATSWTWSRKKAGRGLITWLLFGGFVALALFLTGASGIEAASVAIVLGLGGVLSGGTVPDHEKPPIRPHGALGASLDRLRLLLLVLLGVVVVGSATLALLRAPWTAPIAALPVTGAFMLTAGPGRAWLRYRAAQFGARTSHLFAKDLMQFMERGEDRVLLRRAGGGYMFLHRDIQEYLAEQRPDAPPTDRELLRQG</sequence>
<dbReference type="PANTHER" id="PTHR46844:SF1">
    <property type="entry name" value="SLR5058 PROTEIN"/>
    <property type="match status" value="1"/>
</dbReference>
<feature type="transmembrane region" description="Helical" evidence="1">
    <location>
        <begin position="436"/>
        <end position="462"/>
    </location>
</feature>
<dbReference type="Proteomes" id="UP001500620">
    <property type="component" value="Unassembled WGS sequence"/>
</dbReference>
<dbReference type="InterPro" id="IPR027417">
    <property type="entry name" value="P-loop_NTPase"/>
</dbReference>
<proteinExistence type="predicted"/>
<evidence type="ECO:0000313" key="4">
    <source>
        <dbReference type="Proteomes" id="UP001500620"/>
    </source>
</evidence>
<name>A0ABP8DVL9_9ACTN</name>
<keyword evidence="4" id="KW-1185">Reference proteome</keyword>
<comment type="caution">
    <text evidence="3">The sequence shown here is derived from an EMBL/GenBank/DDBJ whole genome shotgun (WGS) entry which is preliminary data.</text>
</comment>
<accession>A0ABP8DVL9</accession>
<dbReference type="RefSeq" id="WP_345143971.1">
    <property type="nucleotide sequence ID" value="NZ_BAABAT010000083.1"/>
</dbReference>
<feature type="transmembrane region" description="Helical" evidence="1">
    <location>
        <begin position="589"/>
        <end position="611"/>
    </location>
</feature>
<protein>
    <recommendedName>
        <fullName evidence="2">NACHT domain-containing protein</fullName>
    </recommendedName>
</protein>
<reference evidence="4" key="1">
    <citation type="journal article" date="2019" name="Int. J. Syst. Evol. Microbiol.">
        <title>The Global Catalogue of Microorganisms (GCM) 10K type strain sequencing project: providing services to taxonomists for standard genome sequencing and annotation.</title>
        <authorList>
            <consortium name="The Broad Institute Genomics Platform"/>
            <consortium name="The Broad Institute Genome Sequencing Center for Infectious Disease"/>
            <person name="Wu L."/>
            <person name="Ma J."/>
        </authorList>
    </citation>
    <scope>NUCLEOTIDE SEQUENCE [LARGE SCALE GENOMIC DNA]</scope>
    <source>
        <strain evidence="4">JCM 17441</strain>
    </source>
</reference>
<evidence type="ECO:0000313" key="3">
    <source>
        <dbReference type="EMBL" id="GAA4263877.1"/>
    </source>
</evidence>
<dbReference type="Pfam" id="PF05729">
    <property type="entry name" value="NACHT"/>
    <property type="match status" value="1"/>
</dbReference>
<organism evidence="3 4">
    <name type="scientific">Dactylosporangium darangshiense</name>
    <dbReference type="NCBI Taxonomy" id="579108"/>
    <lineage>
        <taxon>Bacteria</taxon>
        <taxon>Bacillati</taxon>
        <taxon>Actinomycetota</taxon>
        <taxon>Actinomycetes</taxon>
        <taxon>Micromonosporales</taxon>
        <taxon>Micromonosporaceae</taxon>
        <taxon>Dactylosporangium</taxon>
    </lineage>
</organism>
<keyword evidence="1" id="KW-0472">Membrane</keyword>
<feature type="transmembrane region" description="Helical" evidence="1">
    <location>
        <begin position="499"/>
        <end position="517"/>
    </location>
</feature>
<keyword evidence="1" id="KW-1133">Transmembrane helix</keyword>
<dbReference type="PANTHER" id="PTHR46844">
    <property type="entry name" value="SLR5058 PROTEIN"/>
    <property type="match status" value="1"/>
</dbReference>
<keyword evidence="1" id="KW-0812">Transmembrane</keyword>
<feature type="transmembrane region" description="Helical" evidence="1">
    <location>
        <begin position="6"/>
        <end position="21"/>
    </location>
</feature>
<evidence type="ECO:0000259" key="2">
    <source>
        <dbReference type="PROSITE" id="PS50837"/>
    </source>
</evidence>